<dbReference type="CDD" id="cd01087">
    <property type="entry name" value="Prolidase"/>
    <property type="match status" value="1"/>
</dbReference>
<dbReference type="EC" id="3.4.11.9" evidence="4"/>
<evidence type="ECO:0000256" key="8">
    <source>
        <dbReference type="SAM" id="SignalP"/>
    </source>
</evidence>
<protein>
    <recommendedName>
        <fullName evidence="4">Xaa-Pro aminopeptidase</fullName>
        <ecNumber evidence="4">3.4.11.9</ecNumber>
    </recommendedName>
</protein>
<proteinExistence type="inferred from homology"/>
<dbReference type="InterPro" id="IPR007865">
    <property type="entry name" value="Aminopep_P_N"/>
</dbReference>
<keyword evidence="5" id="KW-0479">Metal-binding</keyword>
<keyword evidence="10" id="KW-0645">Protease</keyword>
<dbReference type="GO" id="GO:0070006">
    <property type="term" value="F:metalloaminopeptidase activity"/>
    <property type="evidence" value="ECO:0007669"/>
    <property type="project" value="InterPro"/>
</dbReference>
<dbReference type="SUPFAM" id="SSF55920">
    <property type="entry name" value="Creatinase/aminopeptidase"/>
    <property type="match status" value="1"/>
</dbReference>
<dbReference type="GO" id="GO:0030145">
    <property type="term" value="F:manganese ion binding"/>
    <property type="evidence" value="ECO:0007669"/>
    <property type="project" value="InterPro"/>
</dbReference>
<feature type="signal peptide" evidence="8">
    <location>
        <begin position="1"/>
        <end position="20"/>
    </location>
</feature>
<evidence type="ECO:0000256" key="4">
    <source>
        <dbReference type="ARBA" id="ARBA00012574"/>
    </source>
</evidence>
<gene>
    <name evidence="10" type="ORF">NPRO_18360</name>
</gene>
<comment type="similarity">
    <text evidence="3">Belongs to the peptidase M24B family.</text>
</comment>
<evidence type="ECO:0000256" key="6">
    <source>
        <dbReference type="ARBA" id="ARBA00022801"/>
    </source>
</evidence>
<dbReference type="EMBL" id="AP021858">
    <property type="protein sequence ID" value="BBO24241.1"/>
    <property type="molecule type" value="Genomic_DNA"/>
</dbReference>
<feature type="chain" id="PRO_5035161576" description="Xaa-Pro aminopeptidase" evidence="8">
    <location>
        <begin position="21"/>
        <end position="470"/>
    </location>
</feature>
<evidence type="ECO:0000259" key="9">
    <source>
        <dbReference type="SMART" id="SM01011"/>
    </source>
</evidence>
<keyword evidence="6" id="KW-0378">Hydrolase</keyword>
<dbReference type="InterPro" id="IPR000994">
    <property type="entry name" value="Pept_M24"/>
</dbReference>
<dbReference type="InterPro" id="IPR029149">
    <property type="entry name" value="Creatin/AminoP/Spt16_N"/>
</dbReference>
<evidence type="ECO:0000313" key="11">
    <source>
        <dbReference type="Proteomes" id="UP000662873"/>
    </source>
</evidence>
<dbReference type="Gene3D" id="3.90.230.10">
    <property type="entry name" value="Creatinase/methionine aminopeptidase superfamily"/>
    <property type="match status" value="1"/>
</dbReference>
<dbReference type="KEGG" id="npy:NPRO_18360"/>
<reference evidence="10" key="1">
    <citation type="journal article" name="DNA Res.">
        <title>The physiological potential of anammox bacteria as revealed by their core genome structure.</title>
        <authorList>
            <person name="Okubo T."/>
            <person name="Toyoda A."/>
            <person name="Fukuhara K."/>
            <person name="Uchiyama I."/>
            <person name="Harigaya Y."/>
            <person name="Kuroiwa M."/>
            <person name="Suzuki T."/>
            <person name="Murakami Y."/>
            <person name="Suwa Y."/>
            <person name="Takami H."/>
        </authorList>
    </citation>
    <scope>NUCLEOTIDE SEQUENCE</scope>
    <source>
        <strain evidence="10">317325-2</strain>
    </source>
</reference>
<evidence type="ECO:0000313" key="10">
    <source>
        <dbReference type="EMBL" id="BBO24241.1"/>
    </source>
</evidence>
<comment type="catalytic activity">
    <reaction evidence="1">
        <text>Release of any N-terminal amino acid, including proline, that is linked to proline, even from a dipeptide or tripeptide.</text>
        <dbReference type="EC" id="3.4.11.9"/>
    </reaction>
</comment>
<dbReference type="AlphaFoldDB" id="A0A809SAD8"/>
<dbReference type="InterPro" id="IPR036005">
    <property type="entry name" value="Creatinase/aminopeptidase-like"/>
</dbReference>
<dbReference type="Pfam" id="PF05195">
    <property type="entry name" value="AMP_N"/>
    <property type="match status" value="1"/>
</dbReference>
<keyword evidence="8" id="KW-0732">Signal</keyword>
<dbReference type="Pfam" id="PF00557">
    <property type="entry name" value="Peptidase_M24"/>
    <property type="match status" value="1"/>
</dbReference>
<name>A0A809SAD8_9BACT</name>
<keyword evidence="7" id="KW-0464">Manganese</keyword>
<organism evidence="10 11">
    <name type="scientific">Candidatus Nitrosymbiomonas proteolyticus</name>
    <dbReference type="NCBI Taxonomy" id="2608984"/>
    <lineage>
        <taxon>Bacteria</taxon>
        <taxon>Bacillati</taxon>
        <taxon>Armatimonadota</taxon>
        <taxon>Armatimonadota incertae sedis</taxon>
        <taxon>Candidatus Nitrosymbiomonas</taxon>
    </lineage>
</organism>
<evidence type="ECO:0000256" key="7">
    <source>
        <dbReference type="ARBA" id="ARBA00023211"/>
    </source>
</evidence>
<dbReference type="Proteomes" id="UP000662873">
    <property type="component" value="Chromosome"/>
</dbReference>
<dbReference type="SUPFAM" id="SSF53092">
    <property type="entry name" value="Creatinase/prolidase N-terminal domain"/>
    <property type="match status" value="1"/>
</dbReference>
<sequence>MRLRAISLTFWVSASAAILAQSTPYPVYETDTLPPDEFRARRQEVKKAMGPGSLAVLFTNPTRNRNNDVDFVFRGDSNFLYLTGFEEPDAALILAPDGFELGGRTVTEVLFVNEANSFSLTWEGYRMGSENARTLLGVEAAAPNSEFQKVLQLAAGAASQRKLSVSVPPQATGGGLGRMITQFETWRGGAAFGSGVNLRQKLSAMRGVKSPKEIELIRKAAEISALAHVEAMRSIEPGMREWHISALVQYVFAREGCEYPGYPPIVGSGPNSTILHYQSNRRKTELGDMICMDTAGEYHGYSADVTRSFPVGGKFSPEQRAIYEVVLAAQEAGIAACKPGGNPGSVGNIVSQKLAEGLISLGLIASARELNRYYMHGFGHGIGLDVHDPLPGTFVPGVCLTVEPGIYIKEGSPCDKKWWNIGIRIEDDILVSESGPVNLSKDAPRTIADIERLMAEKGLGNVESKPWKRP</sequence>
<dbReference type="PANTHER" id="PTHR43226:SF4">
    <property type="entry name" value="XAA-PRO AMINOPEPTIDASE 3"/>
    <property type="match status" value="1"/>
</dbReference>
<keyword evidence="10" id="KW-0031">Aminopeptidase</keyword>
<evidence type="ECO:0000256" key="5">
    <source>
        <dbReference type="ARBA" id="ARBA00022723"/>
    </source>
</evidence>
<dbReference type="Gene3D" id="3.40.350.10">
    <property type="entry name" value="Creatinase/prolidase N-terminal domain"/>
    <property type="match status" value="1"/>
</dbReference>
<accession>A0A809SAD8</accession>
<evidence type="ECO:0000256" key="1">
    <source>
        <dbReference type="ARBA" id="ARBA00001424"/>
    </source>
</evidence>
<dbReference type="SMART" id="SM01011">
    <property type="entry name" value="AMP_N"/>
    <property type="match status" value="1"/>
</dbReference>
<dbReference type="PANTHER" id="PTHR43226">
    <property type="entry name" value="XAA-PRO AMINOPEPTIDASE 3"/>
    <property type="match status" value="1"/>
</dbReference>
<dbReference type="InterPro" id="IPR052433">
    <property type="entry name" value="X-Pro_dipept-like"/>
</dbReference>
<dbReference type="GO" id="GO:0006508">
    <property type="term" value="P:proteolysis"/>
    <property type="evidence" value="ECO:0007669"/>
    <property type="project" value="TreeGrafter"/>
</dbReference>
<evidence type="ECO:0000256" key="3">
    <source>
        <dbReference type="ARBA" id="ARBA00008766"/>
    </source>
</evidence>
<feature type="domain" description="Aminopeptidase P N-terminal" evidence="9">
    <location>
        <begin position="33"/>
        <end position="172"/>
    </location>
</feature>
<comment type="cofactor">
    <cofactor evidence="2">
        <name>Mn(2+)</name>
        <dbReference type="ChEBI" id="CHEBI:29035"/>
    </cofactor>
</comment>
<evidence type="ECO:0000256" key="2">
    <source>
        <dbReference type="ARBA" id="ARBA00001936"/>
    </source>
</evidence>